<keyword evidence="3" id="KW-1185">Reference proteome</keyword>
<feature type="non-terminal residue" evidence="2">
    <location>
        <position position="1"/>
    </location>
</feature>
<feature type="compositionally biased region" description="Low complexity" evidence="1">
    <location>
        <begin position="1"/>
        <end position="30"/>
    </location>
</feature>
<name>A0ABD0P1H4_CIRMR</name>
<dbReference type="AlphaFoldDB" id="A0ABD0P1H4"/>
<organism evidence="2 3">
    <name type="scientific">Cirrhinus mrigala</name>
    <name type="common">Mrigala</name>
    <dbReference type="NCBI Taxonomy" id="683832"/>
    <lineage>
        <taxon>Eukaryota</taxon>
        <taxon>Metazoa</taxon>
        <taxon>Chordata</taxon>
        <taxon>Craniata</taxon>
        <taxon>Vertebrata</taxon>
        <taxon>Euteleostomi</taxon>
        <taxon>Actinopterygii</taxon>
        <taxon>Neopterygii</taxon>
        <taxon>Teleostei</taxon>
        <taxon>Ostariophysi</taxon>
        <taxon>Cypriniformes</taxon>
        <taxon>Cyprinidae</taxon>
        <taxon>Labeoninae</taxon>
        <taxon>Labeonini</taxon>
        <taxon>Cirrhinus</taxon>
    </lineage>
</organism>
<evidence type="ECO:0000313" key="3">
    <source>
        <dbReference type="Proteomes" id="UP001529510"/>
    </source>
</evidence>
<dbReference type="Proteomes" id="UP001529510">
    <property type="component" value="Unassembled WGS sequence"/>
</dbReference>
<protein>
    <submittedName>
        <fullName evidence="2">Uncharacterized protein</fullName>
    </submittedName>
</protein>
<feature type="non-terminal residue" evidence="2">
    <location>
        <position position="50"/>
    </location>
</feature>
<accession>A0ABD0P1H4</accession>
<feature type="region of interest" description="Disordered" evidence="1">
    <location>
        <begin position="1"/>
        <end position="50"/>
    </location>
</feature>
<proteinExistence type="predicted"/>
<evidence type="ECO:0000313" key="2">
    <source>
        <dbReference type="EMBL" id="KAL0167978.1"/>
    </source>
</evidence>
<comment type="caution">
    <text evidence="2">The sequence shown here is derived from an EMBL/GenBank/DDBJ whole genome shotgun (WGS) entry which is preliminary data.</text>
</comment>
<gene>
    <name evidence="2" type="ORF">M9458_036200</name>
</gene>
<reference evidence="2 3" key="1">
    <citation type="submission" date="2024-05" db="EMBL/GenBank/DDBJ databases">
        <title>Genome sequencing and assembly of Indian major carp, Cirrhinus mrigala (Hamilton, 1822).</title>
        <authorList>
            <person name="Mohindra V."/>
            <person name="Chowdhury L.M."/>
            <person name="Lal K."/>
            <person name="Jena J.K."/>
        </authorList>
    </citation>
    <scope>NUCLEOTIDE SEQUENCE [LARGE SCALE GENOMIC DNA]</scope>
    <source>
        <strain evidence="2">CM1030</strain>
        <tissue evidence="2">Blood</tissue>
    </source>
</reference>
<evidence type="ECO:0000256" key="1">
    <source>
        <dbReference type="SAM" id="MobiDB-lite"/>
    </source>
</evidence>
<sequence>FWTRSRTTTSPTITSTCRLTSRKSSSSPQQTPRPPSPLPYWTEWRSSRCQ</sequence>
<dbReference type="EMBL" id="JAMKFB020000018">
    <property type="protein sequence ID" value="KAL0167978.1"/>
    <property type="molecule type" value="Genomic_DNA"/>
</dbReference>